<reference evidence="1" key="1">
    <citation type="journal article" date="2015" name="Shokuhin Eiseigaku Zasshi">
        <title>Molecular Cloning and Expression of a New Major Allergen, Ani s 14, from Anisakis simplex.</title>
        <authorList>
            <person name="Kobayashi Y."/>
            <person name="Kakemoto S."/>
            <person name="Shimakura K."/>
            <person name="Shiomi K."/>
        </authorList>
    </citation>
    <scope>NUCLEOTIDE SEQUENCE</scope>
</reference>
<organism evidence="1">
    <name type="scientific">Anisakis simplex</name>
    <name type="common">Herring worm</name>
    <dbReference type="NCBI Taxonomy" id="6269"/>
    <lineage>
        <taxon>Eukaryota</taxon>
        <taxon>Metazoa</taxon>
        <taxon>Ecdysozoa</taxon>
        <taxon>Nematoda</taxon>
        <taxon>Chromadorea</taxon>
        <taxon>Rhabditida</taxon>
        <taxon>Spirurina</taxon>
        <taxon>Ascaridomorpha</taxon>
        <taxon>Ascaridoidea</taxon>
        <taxon>Anisakidae</taxon>
        <taxon>Anisakis</taxon>
        <taxon>Anisakis simplex complex</taxon>
    </lineage>
</organism>
<evidence type="ECO:0000313" key="1">
    <source>
        <dbReference type="EMBL" id="BAT62430.1"/>
    </source>
</evidence>
<sequence>MQVKCIAKYGEQFCSSMLSVCSSMLSIPWKNDSVQRLPPGIVGCAQTTDPVVQCRAKYSESFCNRLGAACSKVTGTDIPAFSRGGGEYRLPEAISQCIAQENIVAMCYASKCSQQCDGWRVTCNINGGMAQLTPEQVTCFEKQSGLVALKTSCRTNPLNAQCRQIREPFETPKCTTAIPYLKISQTVINGQIHVQQLVSGGMTGVQVSKTVETVIKT</sequence>
<name>A0A0S3Q267_ANISI</name>
<dbReference type="AlphaFoldDB" id="A0A0S3Q267"/>
<accession>A0A0S3Q267</accession>
<dbReference type="Allergome" id="11899">
    <property type="allergen name" value="Ani s 14"/>
</dbReference>
<proteinExistence type="evidence at transcript level"/>
<dbReference type="Allergome" id="11900">
    <property type="allergen name" value="Ani s 14.0101"/>
</dbReference>
<dbReference type="EMBL" id="LC027371">
    <property type="protein sequence ID" value="BAT62430.1"/>
    <property type="molecule type" value="mRNA"/>
</dbReference>
<protein>
    <submittedName>
        <fullName evidence="1">Ani s 14 allergen</fullName>
    </submittedName>
</protein>